<comment type="cofactor">
    <cofactor evidence="9">
        <name>cob(II)alamin</name>
        <dbReference type="ChEBI" id="CHEBI:16304"/>
    </cofactor>
</comment>
<keyword evidence="3 9" id="KW-0819">tRNA processing</keyword>
<dbReference type="PROSITE" id="PS51379">
    <property type="entry name" value="4FE4S_FER_2"/>
    <property type="match status" value="1"/>
</dbReference>
<dbReference type="PANTHER" id="PTHR30002:SF4">
    <property type="entry name" value="EPOXYQUEUOSINE REDUCTASE"/>
    <property type="match status" value="1"/>
</dbReference>
<dbReference type="UniPathway" id="UPA00392"/>
<dbReference type="InterPro" id="IPR013542">
    <property type="entry name" value="QueG_DUF1730"/>
</dbReference>
<organism evidence="11 12">
    <name type="scientific">Pseudomonas syringae pv. avii</name>
    <dbReference type="NCBI Taxonomy" id="663959"/>
    <lineage>
        <taxon>Bacteria</taxon>
        <taxon>Pseudomonadati</taxon>
        <taxon>Pseudomonadota</taxon>
        <taxon>Gammaproteobacteria</taxon>
        <taxon>Pseudomonadales</taxon>
        <taxon>Pseudomonadaceae</taxon>
        <taxon>Pseudomonas</taxon>
        <taxon>Pseudomonas syringae</taxon>
    </lineage>
</organism>
<dbReference type="GO" id="GO:0052693">
    <property type="term" value="F:epoxyqueuosine reductase activity"/>
    <property type="evidence" value="ECO:0007669"/>
    <property type="project" value="UniProtKB-UniRule"/>
</dbReference>
<evidence type="ECO:0000256" key="9">
    <source>
        <dbReference type="HAMAP-Rule" id="MF_00916"/>
    </source>
</evidence>
<keyword evidence="7 9" id="KW-0408">Iron</keyword>
<keyword evidence="4 9" id="KW-0479">Metal-binding</keyword>
<feature type="binding site" evidence="9">
    <location>
        <position position="443"/>
    </location>
    <ligand>
        <name>[4Fe-4S] cluster</name>
        <dbReference type="ChEBI" id="CHEBI:49883"/>
        <label>1</label>
    </ligand>
</feature>
<feature type="binding site" evidence="9">
    <location>
        <position position="450"/>
    </location>
    <ligand>
        <name>[4Fe-4S] cluster</name>
        <dbReference type="ChEBI" id="CHEBI:49883"/>
        <label>2</label>
    </ligand>
</feature>
<dbReference type="HAMAP" id="MF_00916">
    <property type="entry name" value="QueG"/>
    <property type="match status" value="1"/>
</dbReference>
<feature type="binding site" evidence="9">
    <location>
        <position position="385"/>
    </location>
    <ligand>
        <name>cob(II)alamin</name>
        <dbReference type="ChEBI" id="CHEBI:16304"/>
    </ligand>
</feature>
<accession>A0A3M5U3M9</accession>
<dbReference type="Pfam" id="PF13484">
    <property type="entry name" value="Fer4_16"/>
    <property type="match status" value="1"/>
</dbReference>
<dbReference type="Gene3D" id="3.30.70.20">
    <property type="match status" value="1"/>
</dbReference>
<dbReference type="SUPFAM" id="SSF54862">
    <property type="entry name" value="4Fe-4S ferredoxins"/>
    <property type="match status" value="1"/>
</dbReference>
<keyword evidence="2 9" id="KW-0963">Cytoplasm</keyword>
<name>A0A3M5U3M9_PSESX</name>
<evidence type="ECO:0000313" key="12">
    <source>
        <dbReference type="Proteomes" id="UP000280395"/>
    </source>
</evidence>
<keyword evidence="9" id="KW-0170">Cobalt</keyword>
<keyword evidence="9" id="KW-0846">Cobalamin</keyword>
<feature type="active site" description="Proton donor" evidence="9">
    <location>
        <position position="385"/>
    </location>
</feature>
<evidence type="ECO:0000313" key="11">
    <source>
        <dbReference type="EMBL" id="RMU40495.1"/>
    </source>
</evidence>
<dbReference type="EMBL" id="RBUA01001574">
    <property type="protein sequence ID" value="RMU40495.1"/>
    <property type="molecule type" value="Genomic_DNA"/>
</dbReference>
<feature type="binding site" evidence="9">
    <location>
        <begin position="493"/>
        <end position="494"/>
    </location>
    <ligand>
        <name>cob(II)alamin</name>
        <dbReference type="ChEBI" id="CHEBI:16304"/>
    </ligand>
</feature>
<dbReference type="InterPro" id="IPR017896">
    <property type="entry name" value="4Fe4S_Fe-S-bd"/>
</dbReference>
<comment type="pathway">
    <text evidence="9">tRNA modification; tRNA-queuosine biosynthesis.</text>
</comment>
<protein>
    <recommendedName>
        <fullName evidence="9">Epoxyqueuosine reductase</fullName>
        <ecNumber evidence="9">1.17.99.6</ecNumber>
    </recommendedName>
    <alternativeName>
        <fullName evidence="9">Queuosine biosynthesis protein QueG</fullName>
    </alternativeName>
</protein>
<dbReference type="EC" id="1.17.99.6" evidence="9"/>
<dbReference type="InterPro" id="IPR017900">
    <property type="entry name" value="4Fe4S_Fe_S_CS"/>
</dbReference>
<comment type="function">
    <text evidence="9">Catalyzes the conversion of epoxyqueuosine (oQ) to queuosine (Q), which is a hypermodified base found in the wobble positions of tRNA(Asp), tRNA(Asn), tRNA(His) and tRNA(Tyr).</text>
</comment>
<gene>
    <name evidence="9" type="primary">queG</name>
    <name evidence="11" type="ORF">ALP29_01583</name>
</gene>
<dbReference type="GO" id="GO:0046872">
    <property type="term" value="F:metal ion binding"/>
    <property type="evidence" value="ECO:0007669"/>
    <property type="project" value="UniProtKB-KW"/>
</dbReference>
<evidence type="ECO:0000256" key="4">
    <source>
        <dbReference type="ARBA" id="ARBA00022723"/>
    </source>
</evidence>
<comment type="cofactor">
    <cofactor evidence="9">
        <name>[4Fe-4S] cluster</name>
        <dbReference type="ChEBI" id="CHEBI:49883"/>
    </cofactor>
    <text evidence="9">Binds 2 [4Fe-4S] clusters per monomer.</text>
</comment>
<dbReference type="AlphaFoldDB" id="A0A3M5U3M9"/>
<keyword evidence="5 9" id="KW-0671">Queuosine biosynthesis</keyword>
<evidence type="ECO:0000256" key="7">
    <source>
        <dbReference type="ARBA" id="ARBA00023004"/>
    </source>
</evidence>
<evidence type="ECO:0000256" key="5">
    <source>
        <dbReference type="ARBA" id="ARBA00022785"/>
    </source>
</evidence>
<dbReference type="PANTHER" id="PTHR30002">
    <property type="entry name" value="EPOXYQUEUOSINE REDUCTASE"/>
    <property type="match status" value="1"/>
</dbReference>
<feature type="binding site" evidence="9">
    <location>
        <position position="475"/>
    </location>
    <ligand>
        <name>tRNA</name>
        <dbReference type="ChEBI" id="CHEBI:17843"/>
    </ligand>
</feature>
<feature type="binding site" evidence="9">
    <location>
        <position position="440"/>
    </location>
    <ligand>
        <name>[4Fe-4S] cluster</name>
        <dbReference type="ChEBI" id="CHEBI:49883"/>
        <label>1</label>
    </ligand>
</feature>
<feature type="binding site" evidence="9">
    <location>
        <position position="446"/>
    </location>
    <ligand>
        <name>[4Fe-4S] cluster</name>
        <dbReference type="ChEBI" id="CHEBI:49883"/>
        <label>1</label>
    </ligand>
</feature>
<comment type="caution">
    <text evidence="11">The sequence shown here is derived from an EMBL/GenBank/DDBJ whole genome shotgun (WGS) entry which is preliminary data.</text>
</comment>
<dbReference type="Proteomes" id="UP000280395">
    <property type="component" value="Unassembled WGS sequence"/>
</dbReference>
<comment type="catalytic activity">
    <reaction evidence="9">
        <text>epoxyqueuosine(34) in tRNA + AH2 = queuosine(34) in tRNA + A + H2O</text>
        <dbReference type="Rhea" id="RHEA:32159"/>
        <dbReference type="Rhea" id="RHEA-COMP:18571"/>
        <dbReference type="Rhea" id="RHEA-COMP:18582"/>
        <dbReference type="ChEBI" id="CHEBI:13193"/>
        <dbReference type="ChEBI" id="CHEBI:15377"/>
        <dbReference type="ChEBI" id="CHEBI:17499"/>
        <dbReference type="ChEBI" id="CHEBI:194431"/>
        <dbReference type="ChEBI" id="CHEBI:194443"/>
        <dbReference type="EC" id="1.17.99.6"/>
    </reaction>
</comment>
<feature type="domain" description="4Fe-4S ferredoxin-type" evidence="10">
    <location>
        <begin position="431"/>
        <end position="460"/>
    </location>
</feature>
<comment type="caution">
    <text evidence="9">Lacks conserved residue(s) required for the propagation of feature annotation.</text>
</comment>
<feature type="binding site" evidence="9">
    <location>
        <position position="500"/>
    </location>
    <ligand>
        <name>[4Fe-4S] cluster</name>
        <dbReference type="ChEBI" id="CHEBI:49883"/>
        <label>1</label>
    </ligand>
</feature>
<evidence type="ECO:0000256" key="3">
    <source>
        <dbReference type="ARBA" id="ARBA00022694"/>
    </source>
</evidence>
<comment type="similarity">
    <text evidence="9">Belongs to the QueG family.</text>
</comment>
<sequence length="599" mass="66959">MTEPSCCHRRVALITPRHTPIRAGNQTACTLEDSHGIESLAQRARHLKAICLNLGCREPQQTRSFARMRGNYTVGRQLDAASGQLIERIGIPHLRQAGIGRDRQQALAPGGIAEAWANDDHRDFFQQAHQLVGRAHADGHDLRQPSQSGRYVFRPRRQRDHAGAAAQGAFAAQQRRAANATVTTDDQQVAELALMGVRGTRSQLRQMAGQQQLNVGNWVFCLRHASSSSDVWQNYTHLTCGFPCLMPAITSDLPALAQSIKDWGRELGFQQVGISGLDLAEHEQHLQRWLDAGYHGEMEYMGAHGSKRSHPDELVPGTLRVVSLRMDYLPGDTQMAQLLAQPEKAYISRYALGRDYHKLIRKRVQQLADRIQAQIGPFGFRAFVDSAPVLEKAIAEQAGLGWIGKNTLVLNRKAGSYFFLSELFVDLPLPVDPPHTTEHCGRCTACLDICPTNAFVGPYVLDARRCISYLTIELKSAIPEDLRPLIGNRVFGCDDCQIVCPWNRFARPTAESDFKPRHNLDNAELAELFMWDEDKFLSSTEGSPLRRAGYERWLRNLAVGLGNAPSSIPVLEALKARRDYPSELVREHVEWALEQHAAR</sequence>
<dbReference type="GO" id="GO:0051539">
    <property type="term" value="F:4 iron, 4 sulfur cluster binding"/>
    <property type="evidence" value="ECO:0007669"/>
    <property type="project" value="UniProtKB-KW"/>
</dbReference>
<feature type="binding site" evidence="9">
    <location>
        <position position="466"/>
    </location>
    <ligand>
        <name>[4Fe-4S] cluster</name>
        <dbReference type="ChEBI" id="CHEBI:49883"/>
        <label>2</label>
    </ligand>
</feature>
<feature type="binding site" evidence="9">
    <location>
        <position position="468"/>
    </location>
    <ligand>
        <name>cob(II)alamin</name>
        <dbReference type="ChEBI" id="CHEBI:16304"/>
    </ligand>
</feature>
<evidence type="ECO:0000256" key="1">
    <source>
        <dbReference type="ARBA" id="ARBA00022485"/>
    </source>
</evidence>
<reference evidence="11 12" key="1">
    <citation type="submission" date="2018-08" db="EMBL/GenBank/DDBJ databases">
        <title>Recombination of ecologically and evolutionarily significant loci maintains genetic cohesion in the Pseudomonas syringae species complex.</title>
        <authorList>
            <person name="Dillon M."/>
            <person name="Thakur S."/>
            <person name="Almeida R.N.D."/>
            <person name="Weir B.S."/>
            <person name="Guttman D.S."/>
        </authorList>
    </citation>
    <scope>NUCLEOTIDE SEQUENCE [LARGE SCALE GENOMIC DNA]</scope>
    <source>
        <strain evidence="11 12">ICMP 14479</strain>
    </source>
</reference>
<dbReference type="FunFam" id="3.30.70.20:FF:000017">
    <property type="entry name" value="Epoxyqueuosine reductase"/>
    <property type="match status" value="1"/>
</dbReference>
<feature type="binding site" evidence="9">
    <location>
        <position position="496"/>
    </location>
    <ligand>
        <name>[4Fe-4S] cluster</name>
        <dbReference type="ChEBI" id="CHEBI:49883"/>
        <label>2</label>
    </ligand>
</feature>
<keyword evidence="1 9" id="KW-0004">4Fe-4S</keyword>
<evidence type="ECO:0000259" key="10">
    <source>
        <dbReference type="PROSITE" id="PS51379"/>
    </source>
</evidence>
<evidence type="ECO:0000256" key="2">
    <source>
        <dbReference type="ARBA" id="ARBA00022490"/>
    </source>
</evidence>
<keyword evidence="6 9" id="KW-0560">Oxidoreductase</keyword>
<dbReference type="PROSITE" id="PS00198">
    <property type="entry name" value="4FE4S_FER_1"/>
    <property type="match status" value="1"/>
</dbReference>
<dbReference type="GO" id="GO:0031419">
    <property type="term" value="F:cobalamin binding"/>
    <property type="evidence" value="ECO:0007669"/>
    <property type="project" value="UniProtKB-KW"/>
</dbReference>
<comment type="subcellular location">
    <subcellularLocation>
        <location evidence="9">Cytoplasm</location>
    </subcellularLocation>
</comment>
<feature type="binding site" evidence="9">
    <location>
        <position position="308"/>
    </location>
    <ligand>
        <name>cob(II)alamin</name>
        <dbReference type="ChEBI" id="CHEBI:16304"/>
    </ligand>
</feature>
<dbReference type="GO" id="GO:0005737">
    <property type="term" value="C:cytoplasm"/>
    <property type="evidence" value="ECO:0007669"/>
    <property type="project" value="UniProtKB-SubCell"/>
</dbReference>
<feature type="binding site" evidence="9">
    <location>
        <position position="406"/>
    </location>
    <ligand>
        <name>cob(II)alamin</name>
        <dbReference type="ChEBI" id="CHEBI:16304"/>
    </ligand>
</feature>
<feature type="binding site" evidence="9">
    <location>
        <position position="409"/>
    </location>
    <ligand>
        <name>cob(II)alamin</name>
        <dbReference type="ChEBI" id="CHEBI:16304"/>
    </ligand>
</feature>
<dbReference type="GO" id="GO:0008616">
    <property type="term" value="P:tRNA queuosine(34) biosynthetic process"/>
    <property type="evidence" value="ECO:0007669"/>
    <property type="project" value="UniProtKB-UniRule"/>
</dbReference>
<dbReference type="InterPro" id="IPR004453">
    <property type="entry name" value="QueG"/>
</dbReference>
<feature type="binding site" evidence="9">
    <location>
        <position position="493"/>
    </location>
    <ligand>
        <name>[4Fe-4S] cluster</name>
        <dbReference type="ChEBI" id="CHEBI:49883"/>
        <label>2</label>
    </ligand>
</feature>
<feature type="binding site" evidence="9">
    <location>
        <position position="420"/>
    </location>
    <ligand>
        <name>cob(II)alamin</name>
        <dbReference type="ChEBI" id="CHEBI:16304"/>
    </ligand>
</feature>
<evidence type="ECO:0000256" key="6">
    <source>
        <dbReference type="ARBA" id="ARBA00023002"/>
    </source>
</evidence>
<evidence type="ECO:0000256" key="8">
    <source>
        <dbReference type="ARBA" id="ARBA00023014"/>
    </source>
</evidence>
<keyword evidence="8 9" id="KW-0411">Iron-sulfur</keyword>
<dbReference type="Pfam" id="PF08331">
    <property type="entry name" value="QueG_DUF1730"/>
    <property type="match status" value="1"/>
</dbReference>
<proteinExistence type="inferred from homology"/>
<dbReference type="NCBIfam" id="TIGR00276">
    <property type="entry name" value="tRNA epoxyqueuosine(34) reductase QueG"/>
    <property type="match status" value="1"/>
</dbReference>
<comment type="subunit">
    <text evidence="9">Monomer.</text>
</comment>